<evidence type="ECO:0000256" key="1">
    <source>
        <dbReference type="ARBA" id="ARBA00022729"/>
    </source>
</evidence>
<feature type="chain" id="PRO_5045300277" evidence="3">
    <location>
        <begin position="40"/>
        <end position="1013"/>
    </location>
</feature>
<dbReference type="InterPro" id="IPR039331">
    <property type="entry name" value="PAPs-like"/>
</dbReference>
<comment type="caution">
    <text evidence="5">The sequence shown here is derived from an EMBL/GenBank/DDBJ whole genome shotgun (WGS) entry which is preliminary data.</text>
</comment>
<proteinExistence type="predicted"/>
<evidence type="ECO:0000256" key="3">
    <source>
        <dbReference type="SAM" id="SignalP"/>
    </source>
</evidence>
<feature type="region of interest" description="Disordered" evidence="2">
    <location>
        <begin position="563"/>
        <end position="582"/>
    </location>
</feature>
<dbReference type="Proteomes" id="UP001597260">
    <property type="component" value="Unassembled WGS sequence"/>
</dbReference>
<keyword evidence="6" id="KW-1185">Reference proteome</keyword>
<dbReference type="Pfam" id="PF00149">
    <property type="entry name" value="Metallophos"/>
    <property type="match status" value="1"/>
</dbReference>
<dbReference type="InterPro" id="IPR004843">
    <property type="entry name" value="Calcineurin-like_PHP"/>
</dbReference>
<dbReference type="PANTHER" id="PTHR22953">
    <property type="entry name" value="ACID PHOSPHATASE RELATED"/>
    <property type="match status" value="1"/>
</dbReference>
<evidence type="ECO:0000259" key="4">
    <source>
        <dbReference type="Pfam" id="PF00149"/>
    </source>
</evidence>
<dbReference type="Gene3D" id="2.60.120.200">
    <property type="match status" value="2"/>
</dbReference>
<keyword evidence="1 3" id="KW-0732">Signal</keyword>
<dbReference type="InterPro" id="IPR029052">
    <property type="entry name" value="Metallo-depent_PP-like"/>
</dbReference>
<evidence type="ECO:0000313" key="5">
    <source>
        <dbReference type="EMBL" id="MFD1321334.1"/>
    </source>
</evidence>
<dbReference type="EMBL" id="JBHTMP010000011">
    <property type="protein sequence ID" value="MFD1321334.1"/>
    <property type="molecule type" value="Genomic_DNA"/>
</dbReference>
<dbReference type="PANTHER" id="PTHR22953:SF153">
    <property type="entry name" value="PURPLE ACID PHOSPHATASE"/>
    <property type="match status" value="1"/>
</dbReference>
<sequence>MQISLPPGRGRRRTSAFAAAATTGLVAAALLTAGSSASARSKPDLTTMPAPEPAAQITQLSERGTTTGRTAIGGVGGQARAAAPQTVCQQGAKWLRLRFTDLSLRGRDTVTVSGVAGGTFTFTGRHWPGKAFHTRAFAGECVQISPSLTDPASSYRIDAYQSGSQSLAAANVIVAAAGDICGTACNQTDDVVAAINPTAVITAGDNAYDSGTLSEFNNNYHPHWGKFNNLVRPSPGNHEYRTSGAAGYFDYYNGHGVETGARDQGYYSFDVGDWHFISLNSNVSVSASSPQVTWLRNDLAANTKPCTAAYWHHPRFSSGDHGDNSGMGALYSALYDAKTDLIINGHDHHYERFAPARPDGTRDDANGVRQFVIGTGGRALYSATTSSAGPSEVFNNNTFGVGKMTLTATGYTVEFVPVAGRTFTDRVTGTCRKASTSPDFGVTTDPTAVTVKQGNSASTSVRVSSSGGFSAATALSVSGLPAGVTATLSPASVTPPANGSATSTLTLTASSSAAVGTSTATISATSGAVTRTANLQVTVTGGNTVFADDFESDGGWTVNPAGTDTATSGRFERGNPDQTVSTHSNQIKQLGTTTSGVNCLVTGAAAGSAYGANDLDGGVTSIRSPQIVVPAGTARLAFAYSVGHGDNSGPDDYLRVRVVDGSTVTTVFEKVGAAAEVEAIWQNATVDLSAYAGRTVRIQVEAADAGTASLFEAQVDDLEITSAGTGQADFAVTANPTAVIIPQGQKNYTTVNVASINGFGSAVDLNVTGAPAGVQTQWQSDPVTPPAGGSVSSQLMINTTATTATGTFDLTVTGTAGALSHAVTVRVTVTSAGAGGFADDFESDRGWTVNPAGTDTATSGRFERGNPDQTVSTHSNQVKQLGTTTSGVNCLVTGAAAGSAYGANDLDGGVTSIRSPQIVVPAGTARLTFAYSVGHGDNSGPDDYLRVRVVDGSTVTTVFEKVGAAAEVEAIWQNATVDLSAYAGRTVRIQVEAADAGTASLFEAQVDDLSVTN</sequence>
<protein>
    <submittedName>
        <fullName evidence="5">Metallophosphoesterase</fullName>
    </submittedName>
</protein>
<feature type="domain" description="Calcineurin-like phosphoesterase" evidence="4">
    <location>
        <begin position="177"/>
        <end position="350"/>
    </location>
</feature>
<name>A0ABW3YAW3_9ACTN</name>
<accession>A0ABW3YAW3</accession>
<feature type="signal peptide" evidence="3">
    <location>
        <begin position="1"/>
        <end position="39"/>
    </location>
</feature>
<evidence type="ECO:0000256" key="2">
    <source>
        <dbReference type="SAM" id="MobiDB-lite"/>
    </source>
</evidence>
<dbReference type="Gene3D" id="3.60.21.10">
    <property type="match status" value="1"/>
</dbReference>
<gene>
    <name evidence="5" type="ORF">ACFQ4H_09555</name>
</gene>
<dbReference type="SUPFAM" id="SSF56300">
    <property type="entry name" value="Metallo-dependent phosphatases"/>
    <property type="match status" value="1"/>
</dbReference>
<organism evidence="5 6">
    <name type="scientific">Micromonospora sonneratiae</name>
    <dbReference type="NCBI Taxonomy" id="1184706"/>
    <lineage>
        <taxon>Bacteria</taxon>
        <taxon>Bacillati</taxon>
        <taxon>Actinomycetota</taxon>
        <taxon>Actinomycetes</taxon>
        <taxon>Micromonosporales</taxon>
        <taxon>Micromonosporaceae</taxon>
        <taxon>Micromonospora</taxon>
    </lineage>
</organism>
<evidence type="ECO:0000313" key="6">
    <source>
        <dbReference type="Proteomes" id="UP001597260"/>
    </source>
</evidence>
<feature type="region of interest" description="Disordered" evidence="2">
    <location>
        <begin position="848"/>
        <end position="873"/>
    </location>
</feature>
<dbReference type="RefSeq" id="WP_377569336.1">
    <property type="nucleotide sequence ID" value="NZ_JBHTMP010000011.1"/>
</dbReference>
<reference evidence="6" key="1">
    <citation type="journal article" date="2019" name="Int. J. Syst. Evol. Microbiol.">
        <title>The Global Catalogue of Microorganisms (GCM) 10K type strain sequencing project: providing services to taxonomists for standard genome sequencing and annotation.</title>
        <authorList>
            <consortium name="The Broad Institute Genomics Platform"/>
            <consortium name="The Broad Institute Genome Sequencing Center for Infectious Disease"/>
            <person name="Wu L."/>
            <person name="Ma J."/>
        </authorList>
    </citation>
    <scope>NUCLEOTIDE SEQUENCE [LARGE SCALE GENOMIC DNA]</scope>
    <source>
        <strain evidence="6">JCM 31037</strain>
    </source>
</reference>